<sequence length="290" mass="32498">MQTNLLLTGASLPQTERFYTVLNSAHKIYLSDSLALSGDTFIQIPLSDDGAFAHKILKICLDHDIKVVVPQLKQELEALASAKTLFSEYGIAVLCPSKNILDLLNDKSRLYNRLESEGFAVPAISKLDKFDSFVSTMLKLGYPSKKIKVEPISKRLNSDFRIVDDSVDAYSSLFPNLQNPLISYTQLSKLLSADNFPELLLSVCIDGALQSQIGYYEKGTCKTNTYEDPEPLNMILMQLSSSIADVLNLNGSYQLDFVQTEAGFYFTDLKWMMEEEYLLVSIKNELAQLD</sequence>
<accession>H8KQ83</accession>
<evidence type="ECO:0000259" key="1">
    <source>
        <dbReference type="Pfam" id="PF21360"/>
    </source>
</evidence>
<dbReference type="Proteomes" id="UP000007590">
    <property type="component" value="Chromosome"/>
</dbReference>
<dbReference type="STRING" id="929556.Solca_1289"/>
<dbReference type="eggNOG" id="COG0439">
    <property type="taxonomic scope" value="Bacteria"/>
</dbReference>
<name>H8KQ83_SOLCM</name>
<dbReference type="Pfam" id="PF21360">
    <property type="entry name" value="PylC-like_N"/>
    <property type="match status" value="1"/>
</dbReference>
<evidence type="ECO:0000313" key="2">
    <source>
        <dbReference type="EMBL" id="AFD06378.1"/>
    </source>
</evidence>
<dbReference type="OrthoDB" id="707775at2"/>
<dbReference type="HOGENOM" id="CLU_959423_0_0_10"/>
<dbReference type="RefSeq" id="WP_014679605.1">
    <property type="nucleotide sequence ID" value="NC_017770.1"/>
</dbReference>
<dbReference type="KEGG" id="scn:Solca_1289"/>
<evidence type="ECO:0000313" key="3">
    <source>
        <dbReference type="Proteomes" id="UP000007590"/>
    </source>
</evidence>
<dbReference type="EMBL" id="CP003349">
    <property type="protein sequence ID" value="AFD06378.1"/>
    <property type="molecule type" value="Genomic_DNA"/>
</dbReference>
<dbReference type="InterPro" id="IPR048764">
    <property type="entry name" value="PylC_N"/>
</dbReference>
<dbReference type="AlphaFoldDB" id="H8KQ83"/>
<feature type="domain" description="PylC N-terminal" evidence="1">
    <location>
        <begin position="38"/>
        <end position="94"/>
    </location>
</feature>
<gene>
    <name evidence="2" type="ordered locus">Solca_1289</name>
</gene>
<organism evidence="2 3">
    <name type="scientific">Solitalea canadensis (strain ATCC 29591 / DSM 3403 / JCM 21819 / LMG 8368 / NBRC 15130 / NCIMB 12057 / USAM 9D)</name>
    <name type="common">Flexibacter canadensis</name>
    <dbReference type="NCBI Taxonomy" id="929556"/>
    <lineage>
        <taxon>Bacteria</taxon>
        <taxon>Pseudomonadati</taxon>
        <taxon>Bacteroidota</taxon>
        <taxon>Sphingobacteriia</taxon>
        <taxon>Sphingobacteriales</taxon>
        <taxon>Sphingobacteriaceae</taxon>
        <taxon>Solitalea</taxon>
    </lineage>
</organism>
<proteinExistence type="predicted"/>
<keyword evidence="3" id="KW-1185">Reference proteome</keyword>
<reference evidence="2" key="1">
    <citation type="submission" date="2012-02" db="EMBL/GenBank/DDBJ databases">
        <title>The complete genome of Solitalea canadensis DSM 3403.</title>
        <authorList>
            <consortium name="US DOE Joint Genome Institute (JGI-PGF)"/>
            <person name="Lucas S."/>
            <person name="Copeland A."/>
            <person name="Lapidus A."/>
            <person name="Glavina del Rio T."/>
            <person name="Dalin E."/>
            <person name="Tice H."/>
            <person name="Bruce D."/>
            <person name="Goodwin L."/>
            <person name="Pitluck S."/>
            <person name="Peters L."/>
            <person name="Ovchinnikova G."/>
            <person name="Lu M."/>
            <person name="Kyrpides N."/>
            <person name="Mavromatis K."/>
            <person name="Ivanova N."/>
            <person name="Brettin T."/>
            <person name="Detter J.C."/>
            <person name="Han C."/>
            <person name="Larimer F."/>
            <person name="Land M."/>
            <person name="Hauser L."/>
            <person name="Markowitz V."/>
            <person name="Cheng J.-F."/>
            <person name="Hugenholtz P."/>
            <person name="Woyke T."/>
            <person name="Wu D."/>
            <person name="Spring S."/>
            <person name="Schroeder M."/>
            <person name="Kopitz M."/>
            <person name="Brambilla E."/>
            <person name="Klenk H.-P."/>
            <person name="Eisen J.A."/>
        </authorList>
    </citation>
    <scope>NUCLEOTIDE SEQUENCE</scope>
    <source>
        <strain evidence="2">DSM 3403</strain>
    </source>
</reference>
<protein>
    <recommendedName>
        <fullName evidence="1">PylC N-terminal domain-containing protein</fullName>
    </recommendedName>
</protein>
<dbReference type="Gene3D" id="3.40.50.20">
    <property type="match status" value="1"/>
</dbReference>